<dbReference type="Gene3D" id="1.20.5.160">
    <property type="entry name" value="Bacterial aa3 type cytochrome c oxidase subunit IV"/>
    <property type="match status" value="1"/>
</dbReference>
<evidence type="ECO:0000259" key="2">
    <source>
        <dbReference type="Pfam" id="PF07835"/>
    </source>
</evidence>
<name>A0A0B1QAG9_9HYPH</name>
<dbReference type="SUPFAM" id="SSF81469">
    <property type="entry name" value="Bacterial aa3 type cytochrome c oxidase subunit IV"/>
    <property type="match status" value="1"/>
</dbReference>
<accession>A0A0B1QAG9</accession>
<gene>
    <name evidence="3" type="ORF">LA66_04075</name>
</gene>
<keyword evidence="1" id="KW-0472">Membrane</keyword>
<feature type="transmembrane region" description="Helical" evidence="1">
    <location>
        <begin position="53"/>
        <end position="73"/>
    </location>
</feature>
<dbReference type="EMBL" id="JRFJ01000001">
    <property type="protein sequence ID" value="KHJ55815.1"/>
    <property type="molecule type" value="Genomic_DNA"/>
</dbReference>
<keyword evidence="1" id="KW-0812">Transmembrane</keyword>
<dbReference type="InterPro" id="IPR036596">
    <property type="entry name" value="Cyt-C_aa3_sf"/>
</dbReference>
<evidence type="ECO:0000313" key="4">
    <source>
        <dbReference type="Proteomes" id="UP000030826"/>
    </source>
</evidence>
<comment type="caution">
    <text evidence="3">The sequence shown here is derived from an EMBL/GenBank/DDBJ whole genome shotgun (WGS) entry which is preliminary data.</text>
</comment>
<organism evidence="3 4">
    <name type="scientific">Aureimonas altamirensis</name>
    <dbReference type="NCBI Taxonomy" id="370622"/>
    <lineage>
        <taxon>Bacteria</taxon>
        <taxon>Pseudomonadati</taxon>
        <taxon>Pseudomonadota</taxon>
        <taxon>Alphaproteobacteria</taxon>
        <taxon>Hyphomicrobiales</taxon>
        <taxon>Aurantimonadaceae</taxon>
        <taxon>Aureimonas</taxon>
    </lineage>
</organism>
<dbReference type="Proteomes" id="UP000030826">
    <property type="component" value="Unassembled WGS sequence"/>
</dbReference>
<dbReference type="InterPro" id="IPR012422">
    <property type="entry name" value="Cyt_c_oxidase_su4_bac-aa3"/>
</dbReference>
<dbReference type="STRING" id="370622.LA66_04075"/>
<reference evidence="3 4" key="1">
    <citation type="submission" date="2014-09" db="EMBL/GenBank/DDBJ databases">
        <title>Isolation and characterization of Aurantimonas altamirensis ON-56566 from clinical sample following a dog bite.</title>
        <authorList>
            <person name="Eshaghi A."/>
            <person name="Li A."/>
            <person name="Shahinas D."/>
            <person name="Bahn P."/>
            <person name="Kus J.V."/>
            <person name="Patel S.N."/>
        </authorList>
    </citation>
    <scope>NUCLEOTIDE SEQUENCE [LARGE SCALE GENOMIC DNA]</scope>
    <source>
        <strain evidence="3 4">ON-56566</strain>
    </source>
</reference>
<feature type="transmembrane region" description="Helical" evidence="1">
    <location>
        <begin position="27"/>
        <end position="47"/>
    </location>
</feature>
<evidence type="ECO:0000313" key="3">
    <source>
        <dbReference type="EMBL" id="KHJ55815.1"/>
    </source>
</evidence>
<dbReference type="AlphaFoldDB" id="A0A0B1QAG9"/>
<sequence length="74" mass="8110">MADHHHTGPITSAPMDYPEHERTYQGFLWLVKYGSIAVVAILLGMMVSLVGSWGVIGGLFMFVLSGAVLSYILR</sequence>
<proteinExistence type="predicted"/>
<feature type="domain" description="Cytochrome c oxidase subunit IV bacterial aa3 type" evidence="2">
    <location>
        <begin position="4"/>
        <end position="46"/>
    </location>
</feature>
<protein>
    <recommendedName>
        <fullName evidence="2">Cytochrome c oxidase subunit IV bacterial aa3 type domain-containing protein</fullName>
    </recommendedName>
</protein>
<evidence type="ECO:0000256" key="1">
    <source>
        <dbReference type="SAM" id="Phobius"/>
    </source>
</evidence>
<dbReference type="Pfam" id="PF07835">
    <property type="entry name" value="COX4_pro_2"/>
    <property type="match status" value="1"/>
</dbReference>
<dbReference type="RefSeq" id="WP_039188860.1">
    <property type="nucleotide sequence ID" value="NZ_JRFJ01000001.1"/>
</dbReference>
<keyword evidence="1" id="KW-1133">Transmembrane helix</keyword>
<dbReference type="OrthoDB" id="9812071at2"/>